<gene>
    <name evidence="1" type="ORF">IGS68_24470</name>
</gene>
<proteinExistence type="predicted"/>
<keyword evidence="2" id="KW-1185">Reference proteome</keyword>
<name>A0ABX7B7N9_9PROT</name>
<protein>
    <submittedName>
        <fullName evidence="1">Ribbon-helix-helix protein, CopG family</fullName>
    </submittedName>
</protein>
<dbReference type="EMBL" id="CP067420">
    <property type="protein sequence ID" value="QQP89116.1"/>
    <property type="molecule type" value="Genomic_DNA"/>
</dbReference>
<dbReference type="RefSeq" id="WP_201074957.1">
    <property type="nucleotide sequence ID" value="NZ_CP067420.1"/>
</dbReference>
<organism evidence="1 2">
    <name type="scientific">Skermanella cutis</name>
    <dbReference type="NCBI Taxonomy" id="2775420"/>
    <lineage>
        <taxon>Bacteria</taxon>
        <taxon>Pseudomonadati</taxon>
        <taxon>Pseudomonadota</taxon>
        <taxon>Alphaproteobacteria</taxon>
        <taxon>Rhodospirillales</taxon>
        <taxon>Azospirillaceae</taxon>
        <taxon>Skermanella</taxon>
    </lineage>
</organism>
<evidence type="ECO:0000313" key="1">
    <source>
        <dbReference type="EMBL" id="QQP89116.1"/>
    </source>
</evidence>
<dbReference type="Proteomes" id="UP000595197">
    <property type="component" value="Chromosome"/>
</dbReference>
<reference evidence="1" key="1">
    <citation type="submission" date="2021-02" db="EMBL/GenBank/DDBJ databases">
        <title>Skermanella TT6 skin isolate.</title>
        <authorList>
            <person name="Lee K."/>
            <person name="Ganzorig M."/>
        </authorList>
    </citation>
    <scope>NUCLEOTIDE SEQUENCE</scope>
    <source>
        <strain evidence="1">TT6</strain>
    </source>
</reference>
<accession>A0ABX7B7N9</accession>
<evidence type="ECO:0000313" key="2">
    <source>
        <dbReference type="Proteomes" id="UP000595197"/>
    </source>
</evidence>
<sequence>MALIVIDTNVFVAGLRSAGGAAREVLRRTLQDDAGRMPGAFAMSKLTIRLTDDTAERLEALARSRELSVNGRIEEMSVQALAAWDAERRFRSMAAEGDTTQALSILERLDPRSAE</sequence>